<dbReference type="Gene3D" id="3.30.70.270">
    <property type="match status" value="1"/>
</dbReference>
<dbReference type="InterPro" id="IPR043128">
    <property type="entry name" value="Rev_trsase/Diguanyl_cyclase"/>
</dbReference>
<dbReference type="Proteomes" id="UP000283841">
    <property type="component" value="Unassembled WGS sequence"/>
</dbReference>
<dbReference type="STRING" id="264951.A0A443I277"/>
<evidence type="ECO:0000313" key="2">
    <source>
        <dbReference type="Proteomes" id="UP000283841"/>
    </source>
</evidence>
<organism evidence="1 2">
    <name type="scientific">Byssochlamys spectabilis</name>
    <name type="common">Paecilomyces variotii</name>
    <dbReference type="NCBI Taxonomy" id="264951"/>
    <lineage>
        <taxon>Eukaryota</taxon>
        <taxon>Fungi</taxon>
        <taxon>Dikarya</taxon>
        <taxon>Ascomycota</taxon>
        <taxon>Pezizomycotina</taxon>
        <taxon>Eurotiomycetes</taxon>
        <taxon>Eurotiomycetidae</taxon>
        <taxon>Eurotiales</taxon>
        <taxon>Thermoascaceae</taxon>
        <taxon>Paecilomyces</taxon>
    </lineage>
</organism>
<keyword evidence="2" id="KW-1185">Reference proteome</keyword>
<gene>
    <name evidence="1" type="ORF">C8Q69DRAFT_504802</name>
</gene>
<dbReference type="AlphaFoldDB" id="A0A443I277"/>
<dbReference type="RefSeq" id="XP_028487801.1">
    <property type="nucleotide sequence ID" value="XM_028632634.1"/>
</dbReference>
<comment type="caution">
    <text evidence="1">The sequence shown here is derived from an EMBL/GenBank/DDBJ whole genome shotgun (WGS) entry which is preliminary data.</text>
</comment>
<reference evidence="1 2" key="1">
    <citation type="journal article" date="2018" name="Front. Microbiol.">
        <title>Genomic and genetic insights into a cosmopolitan fungus, Paecilomyces variotii (Eurotiales).</title>
        <authorList>
            <person name="Urquhart A.S."/>
            <person name="Mondo S.J."/>
            <person name="Makela M.R."/>
            <person name="Hane J.K."/>
            <person name="Wiebenga A."/>
            <person name="He G."/>
            <person name="Mihaltcheva S."/>
            <person name="Pangilinan J."/>
            <person name="Lipzen A."/>
            <person name="Barry K."/>
            <person name="de Vries R.P."/>
            <person name="Grigoriev I.V."/>
            <person name="Idnurm A."/>
        </authorList>
    </citation>
    <scope>NUCLEOTIDE SEQUENCE [LARGE SCALE GENOMIC DNA]</scope>
    <source>
        <strain evidence="1 2">CBS 101075</strain>
    </source>
</reference>
<dbReference type="EMBL" id="RCNU01000002">
    <property type="protein sequence ID" value="RWQ98156.1"/>
    <property type="molecule type" value="Genomic_DNA"/>
</dbReference>
<dbReference type="VEuPathDB" id="FungiDB:C8Q69DRAFT_504802"/>
<proteinExistence type="predicted"/>
<protein>
    <submittedName>
        <fullName evidence="1">Uncharacterized protein</fullName>
    </submittedName>
</protein>
<dbReference type="GeneID" id="39601911"/>
<sequence>MPQSAGTGPTTRLKKKWMSTRYATAISHILPSQHRATIYLGETSFHTFTAFGSITQRAQFQYNDAVKNLRILKVNRYKNDLKTQTDIAGALWMYRSIKRSMVRTMKLGFGETNDRNKDSEDLIKTKEEWYECLRALREAADLLIKWDWAPDVDDANEFLRRFTLDRNPEIEKEYAAWKEAHTPTVCQIAFLTALQQLEAGLASMNYYRKFVPHFSAIARPLNIP</sequence>
<accession>A0A443I277</accession>
<name>A0A443I277_BYSSP</name>
<evidence type="ECO:0000313" key="1">
    <source>
        <dbReference type="EMBL" id="RWQ98156.1"/>
    </source>
</evidence>